<feature type="signal peptide" evidence="1">
    <location>
        <begin position="1"/>
        <end position="36"/>
    </location>
</feature>
<proteinExistence type="predicted"/>
<comment type="caution">
    <text evidence="2">The sequence shown here is derived from an EMBL/GenBank/DDBJ whole genome shotgun (WGS) entry which is preliminary data.</text>
</comment>
<dbReference type="RefSeq" id="WP_068416786.1">
    <property type="nucleotide sequence ID" value="NZ_LRDB01000045.1"/>
</dbReference>
<dbReference type="Proteomes" id="UP000075615">
    <property type="component" value="Unassembled WGS sequence"/>
</dbReference>
<sequence>MKLKLNASNFIQFFKQKVLRNSNLLFIVFLALFLQACEDDDVVDPAVKASQNLTFTKVMEPSKFAAANSISVSPNERYMIFSYEENTTVTHYYSKDGGETAQELPVHTTISNRNWFIETNITNDGLFVFAGSVYDLDNVVAGSAGFTHGTAVTESGKVVYINHIFNQGKTFEIYENGAYVSTGVKLIIDESKFLGVSGEKLGFFDVYNKTIAEFDVSTKTYTETKLTDLNYNGVPGTGLRASQIKTAYNQGYFAYAKDGGCIIISPTREFTYYSYPVAYQNYQNTQELKLFGNRAYVKVSNGNEAPVILEATGGSITETDYQFPLNRTGNNIYTQGFIENGSCLNSGIIKETSGSKAYLPLNFKEELYRKVHVIDGYIYYKDKVYKKSDKTFATSPIGTIQTIYYDTDKTFAYTNMGTFTSTDGLNWIERSTTQPRPALITKSSAGTFHGLGVAAYNYTVPGTGFSSIKFDQKGYTSANGVDWTLTPGSVKNGLGSGGPSFMSSTGVVVYNENTNPQGNQVLVTHVSEDYGVSYQMTPSSQLPEGFRTSLHETRNGKFISVLFEFSGEMTVWVCDTAKGGCTSTVSTPAFNSTSLYSGGVSSYTGKDEFVVSTQDGVYVSSSF</sequence>
<evidence type="ECO:0008006" key="4">
    <source>
        <dbReference type="Google" id="ProtNLM"/>
    </source>
</evidence>
<dbReference type="OrthoDB" id="977338at2"/>
<feature type="chain" id="PRO_5007574417" description="DUF5074 domain-containing protein" evidence="1">
    <location>
        <begin position="37"/>
        <end position="623"/>
    </location>
</feature>
<gene>
    <name evidence="2" type="ORF">AWN68_07785</name>
</gene>
<protein>
    <recommendedName>
        <fullName evidence="4">DUF5074 domain-containing protein</fullName>
    </recommendedName>
</protein>
<dbReference type="EMBL" id="LRDB01000045">
    <property type="protein sequence ID" value="KYG75437.1"/>
    <property type="molecule type" value="Genomic_DNA"/>
</dbReference>
<organism evidence="2 3">
    <name type="scientific">Roseivirga echinicomitans</name>
    <dbReference type="NCBI Taxonomy" id="296218"/>
    <lineage>
        <taxon>Bacteria</taxon>
        <taxon>Pseudomonadati</taxon>
        <taxon>Bacteroidota</taxon>
        <taxon>Cytophagia</taxon>
        <taxon>Cytophagales</taxon>
        <taxon>Roseivirgaceae</taxon>
        <taxon>Roseivirga</taxon>
    </lineage>
</organism>
<dbReference type="STRING" id="296218.AWN68_07785"/>
<keyword evidence="3" id="KW-1185">Reference proteome</keyword>
<reference evidence="2 3" key="1">
    <citation type="submission" date="2016-01" db="EMBL/GenBank/DDBJ databases">
        <title>Genome sequencing of Roseivirga echinicomitans KMM 6058.</title>
        <authorList>
            <person name="Selvaratnam C."/>
            <person name="Thevarajoo S."/>
            <person name="Goh K.M."/>
            <person name="Ee R."/>
            <person name="Chan K.-G."/>
            <person name="Chong C.S."/>
        </authorList>
    </citation>
    <scope>NUCLEOTIDE SEQUENCE [LARGE SCALE GENOMIC DNA]</scope>
    <source>
        <strain evidence="2 3">KMM 6058</strain>
    </source>
</reference>
<dbReference type="AlphaFoldDB" id="A0A150X9L5"/>
<evidence type="ECO:0000256" key="1">
    <source>
        <dbReference type="SAM" id="SignalP"/>
    </source>
</evidence>
<accession>A0A150X9L5</accession>
<evidence type="ECO:0000313" key="3">
    <source>
        <dbReference type="Proteomes" id="UP000075615"/>
    </source>
</evidence>
<keyword evidence="1" id="KW-0732">Signal</keyword>
<name>A0A150X9L5_9BACT</name>
<evidence type="ECO:0000313" key="2">
    <source>
        <dbReference type="EMBL" id="KYG75437.1"/>
    </source>
</evidence>